<feature type="transmembrane region" description="Helical" evidence="2">
    <location>
        <begin position="80"/>
        <end position="101"/>
    </location>
</feature>
<feature type="transmembrane region" description="Helical" evidence="2">
    <location>
        <begin position="199"/>
        <end position="220"/>
    </location>
</feature>
<dbReference type="RefSeq" id="WP_146591211.1">
    <property type="nucleotide sequence ID" value="NZ_SJPO01000014.1"/>
</dbReference>
<evidence type="ECO:0000313" key="5">
    <source>
        <dbReference type="Proteomes" id="UP000318478"/>
    </source>
</evidence>
<dbReference type="PANTHER" id="PTHR42208:SF1">
    <property type="entry name" value="HEAVY METAL TRANSPORTER"/>
    <property type="match status" value="1"/>
</dbReference>
<evidence type="ECO:0000256" key="2">
    <source>
        <dbReference type="SAM" id="Phobius"/>
    </source>
</evidence>
<sequence length="261" mass="26379">MLALTTAVLIASLLGSLHCAGMCGPFVAFAVNDSGDTPQTRLHLAYHLGRLATYMLLGAAAGAAGALVDLTSTLAGLQPLAMAAAGGLMVLFGLLELARVAGLRLRHTKPPAVWVKTVQAGQRVALTLPPVRRALAIGLLTTLLPCGWLYAFAITAAGTGQPLAGAVVMAVFWVGTLPMLISLGMGLRAAMGVLGSRMPAITAAALIGVGVFTLVGRAGLDPASLARAAAAAEDSEELVPDPTELPPCCRPDAAAATNEGE</sequence>
<feature type="transmembrane region" description="Helical" evidence="2">
    <location>
        <begin position="51"/>
        <end position="68"/>
    </location>
</feature>
<evidence type="ECO:0000259" key="3">
    <source>
        <dbReference type="Pfam" id="PF13386"/>
    </source>
</evidence>
<feature type="domain" description="Urease accessory protein UreH-like transmembrane" evidence="3">
    <location>
        <begin position="8"/>
        <end position="211"/>
    </location>
</feature>
<name>A0A5C5XU59_9BACT</name>
<organism evidence="4 5">
    <name type="scientific">Posidoniimonas polymericola</name>
    <dbReference type="NCBI Taxonomy" id="2528002"/>
    <lineage>
        <taxon>Bacteria</taxon>
        <taxon>Pseudomonadati</taxon>
        <taxon>Planctomycetota</taxon>
        <taxon>Planctomycetia</taxon>
        <taxon>Pirellulales</taxon>
        <taxon>Lacipirellulaceae</taxon>
        <taxon>Posidoniimonas</taxon>
    </lineage>
</organism>
<dbReference type="EMBL" id="SJPO01000014">
    <property type="protein sequence ID" value="TWT66836.1"/>
    <property type="molecule type" value="Genomic_DNA"/>
</dbReference>
<accession>A0A5C5XU59</accession>
<evidence type="ECO:0000256" key="1">
    <source>
        <dbReference type="SAM" id="MobiDB-lite"/>
    </source>
</evidence>
<keyword evidence="2" id="KW-1133">Transmembrane helix</keyword>
<comment type="caution">
    <text evidence="4">The sequence shown here is derived from an EMBL/GenBank/DDBJ whole genome shotgun (WGS) entry which is preliminary data.</text>
</comment>
<feature type="region of interest" description="Disordered" evidence="1">
    <location>
        <begin position="234"/>
        <end position="261"/>
    </location>
</feature>
<reference evidence="4 5" key="1">
    <citation type="submission" date="2019-02" db="EMBL/GenBank/DDBJ databases">
        <title>Deep-cultivation of Planctomycetes and their phenomic and genomic characterization uncovers novel biology.</title>
        <authorList>
            <person name="Wiegand S."/>
            <person name="Jogler M."/>
            <person name="Boedeker C."/>
            <person name="Pinto D."/>
            <person name="Vollmers J."/>
            <person name="Rivas-Marin E."/>
            <person name="Kohn T."/>
            <person name="Peeters S.H."/>
            <person name="Heuer A."/>
            <person name="Rast P."/>
            <person name="Oberbeckmann S."/>
            <person name="Bunk B."/>
            <person name="Jeske O."/>
            <person name="Meyerdierks A."/>
            <person name="Storesund J.E."/>
            <person name="Kallscheuer N."/>
            <person name="Luecker S."/>
            <person name="Lage O.M."/>
            <person name="Pohl T."/>
            <person name="Merkel B.J."/>
            <person name="Hornburger P."/>
            <person name="Mueller R.-W."/>
            <person name="Bruemmer F."/>
            <person name="Labrenz M."/>
            <person name="Spormann A.M."/>
            <person name="Op Den Camp H."/>
            <person name="Overmann J."/>
            <person name="Amann R."/>
            <person name="Jetten M.S.M."/>
            <person name="Mascher T."/>
            <person name="Medema M.H."/>
            <person name="Devos D.P."/>
            <person name="Kaster A.-K."/>
            <person name="Ovreas L."/>
            <person name="Rohde M."/>
            <person name="Galperin M.Y."/>
            <person name="Jogler C."/>
        </authorList>
    </citation>
    <scope>NUCLEOTIDE SEQUENCE [LARGE SCALE GENOMIC DNA]</scope>
    <source>
        <strain evidence="4 5">Pla123a</strain>
    </source>
</reference>
<proteinExistence type="predicted"/>
<dbReference type="AlphaFoldDB" id="A0A5C5XU59"/>
<evidence type="ECO:0000313" key="4">
    <source>
        <dbReference type="EMBL" id="TWT66836.1"/>
    </source>
</evidence>
<dbReference type="Pfam" id="PF13386">
    <property type="entry name" value="DsbD_2"/>
    <property type="match status" value="1"/>
</dbReference>
<keyword evidence="2" id="KW-0472">Membrane</keyword>
<protein>
    <recommendedName>
        <fullName evidence="3">Urease accessory protein UreH-like transmembrane domain-containing protein</fullName>
    </recommendedName>
</protein>
<feature type="transmembrane region" description="Helical" evidence="2">
    <location>
        <begin position="163"/>
        <end position="187"/>
    </location>
</feature>
<dbReference type="InterPro" id="IPR039447">
    <property type="entry name" value="UreH-like_TM_dom"/>
</dbReference>
<gene>
    <name evidence="4" type="ORF">Pla123a_45340</name>
</gene>
<dbReference type="OrthoDB" id="9800141at2"/>
<keyword evidence="2" id="KW-0812">Transmembrane</keyword>
<keyword evidence="5" id="KW-1185">Reference proteome</keyword>
<dbReference type="PANTHER" id="PTHR42208">
    <property type="entry name" value="HEAVY METAL TRANSPORTER-RELATED"/>
    <property type="match status" value="1"/>
</dbReference>
<feature type="transmembrane region" description="Helical" evidence="2">
    <location>
        <begin position="134"/>
        <end position="156"/>
    </location>
</feature>
<dbReference type="Proteomes" id="UP000318478">
    <property type="component" value="Unassembled WGS sequence"/>
</dbReference>